<reference evidence="2" key="1">
    <citation type="submission" date="2023-08" db="EMBL/GenBank/DDBJ databases">
        <authorList>
            <person name="Chen Y."/>
            <person name="Shah S."/>
            <person name="Dougan E. K."/>
            <person name="Thang M."/>
            <person name="Chan C."/>
        </authorList>
    </citation>
    <scope>NUCLEOTIDE SEQUENCE</scope>
</reference>
<name>A0AA36N6D5_9DINO</name>
<evidence type="ECO:0000313" key="3">
    <source>
        <dbReference type="Proteomes" id="UP001178507"/>
    </source>
</evidence>
<feature type="compositionally biased region" description="Polar residues" evidence="1">
    <location>
        <begin position="97"/>
        <end position="111"/>
    </location>
</feature>
<gene>
    <name evidence="2" type="ORF">EVOR1521_LOCUS23843</name>
</gene>
<accession>A0AA36N6D5</accession>
<organism evidence="2 3">
    <name type="scientific">Effrenium voratum</name>
    <dbReference type="NCBI Taxonomy" id="2562239"/>
    <lineage>
        <taxon>Eukaryota</taxon>
        <taxon>Sar</taxon>
        <taxon>Alveolata</taxon>
        <taxon>Dinophyceae</taxon>
        <taxon>Suessiales</taxon>
        <taxon>Symbiodiniaceae</taxon>
        <taxon>Effrenium</taxon>
    </lineage>
</organism>
<protein>
    <submittedName>
        <fullName evidence="2">Uncharacterized protein</fullName>
    </submittedName>
</protein>
<proteinExistence type="predicted"/>
<evidence type="ECO:0000313" key="2">
    <source>
        <dbReference type="EMBL" id="CAJ1400520.1"/>
    </source>
</evidence>
<keyword evidence="3" id="KW-1185">Reference proteome</keyword>
<dbReference type="AlphaFoldDB" id="A0AA36N6D5"/>
<feature type="region of interest" description="Disordered" evidence="1">
    <location>
        <begin position="93"/>
        <end position="127"/>
    </location>
</feature>
<comment type="caution">
    <text evidence="2">The sequence shown here is derived from an EMBL/GenBank/DDBJ whole genome shotgun (WGS) entry which is preliminary data.</text>
</comment>
<dbReference type="Proteomes" id="UP001178507">
    <property type="component" value="Unassembled WGS sequence"/>
</dbReference>
<evidence type="ECO:0000256" key="1">
    <source>
        <dbReference type="SAM" id="MobiDB-lite"/>
    </source>
</evidence>
<sequence length="127" mass="14361">MKVSVSVKGANQQLDGVYVRRDDSNSIRQRWKNLMHPDQWIVYDHDECLWKVGLPEKAVATASRENCEAEAEWFAQTPNLEDGKLRIVVAGVEDRQQSMSNSNERTLSERTPPQKRPLLVSTAGAVP</sequence>
<dbReference type="EMBL" id="CAUJNA010003374">
    <property type="protein sequence ID" value="CAJ1400520.1"/>
    <property type="molecule type" value="Genomic_DNA"/>
</dbReference>